<protein>
    <submittedName>
        <fullName evidence="1">Uncharacterized protein</fullName>
    </submittedName>
</protein>
<name>F9Y994_KETVW</name>
<dbReference type="HOGENOM" id="CLU_3026212_0_0_5"/>
<organism evidence="1 2">
    <name type="scientific">Ketogulonicigenium vulgare (strain WSH-001)</name>
    <dbReference type="NCBI Taxonomy" id="759362"/>
    <lineage>
        <taxon>Bacteria</taxon>
        <taxon>Pseudomonadati</taxon>
        <taxon>Pseudomonadota</taxon>
        <taxon>Alphaproteobacteria</taxon>
        <taxon>Rhodobacterales</taxon>
        <taxon>Roseobacteraceae</taxon>
        <taxon>Ketogulonicigenium</taxon>
    </lineage>
</organism>
<dbReference type="AlphaFoldDB" id="F9Y994"/>
<keyword evidence="2" id="KW-1185">Reference proteome</keyword>
<sequence length="55" mass="6221">MNAQLDSILFLENPQERFASKIRRLRPMHPAHGGLVKASIVRAVNSFTYGLKQGR</sequence>
<evidence type="ECO:0000313" key="2">
    <source>
        <dbReference type="Proteomes" id="UP000000692"/>
    </source>
</evidence>
<dbReference type="Proteomes" id="UP000000692">
    <property type="component" value="Chromosome"/>
</dbReference>
<proteinExistence type="predicted"/>
<evidence type="ECO:0000313" key="1">
    <source>
        <dbReference type="EMBL" id="AEM41311.1"/>
    </source>
</evidence>
<dbReference type="KEGG" id="kvl:KVU_1472"/>
<gene>
    <name evidence="1" type="ordered locus">KVU_1472</name>
</gene>
<dbReference type="EMBL" id="CP002018">
    <property type="protein sequence ID" value="AEM41311.1"/>
    <property type="molecule type" value="Genomic_DNA"/>
</dbReference>
<accession>F9Y994</accession>
<reference evidence="1 2" key="1">
    <citation type="journal article" date="2011" name="J. Bacteriol.">
        <title>Complete genome sequence of the industrial strain Ketogulonicigenium vulgare WSH-001.</title>
        <authorList>
            <person name="Liu L."/>
            <person name="Li Y."/>
            <person name="Zhang J."/>
            <person name="Zhou Z."/>
            <person name="Liu J."/>
            <person name="Li X."/>
            <person name="Zhou J."/>
            <person name="Du G."/>
            <person name="Wang L."/>
            <person name="Chen J."/>
        </authorList>
    </citation>
    <scope>NUCLEOTIDE SEQUENCE [LARGE SCALE GENOMIC DNA]</scope>
    <source>
        <strain evidence="1 2">WSH-001</strain>
    </source>
</reference>